<dbReference type="InterPro" id="IPR038050">
    <property type="entry name" value="Neuro_actylchol_rec"/>
</dbReference>
<dbReference type="InterPro" id="IPR006202">
    <property type="entry name" value="Neur_chan_lig-bd"/>
</dbReference>
<feature type="disulfide bond" evidence="6">
    <location>
        <begin position="476"/>
        <end position="494"/>
    </location>
</feature>
<keyword evidence="2 7" id="KW-0812">Transmembrane</keyword>
<dbReference type="PROSITE" id="PS00236">
    <property type="entry name" value="NEUROTR_ION_CHANNEL"/>
    <property type="match status" value="1"/>
</dbReference>
<keyword evidence="4 7" id="KW-0472">Membrane</keyword>
<dbReference type="SUPFAM" id="SSF57424">
    <property type="entry name" value="LDL receptor-like module"/>
    <property type="match status" value="1"/>
</dbReference>
<dbReference type="InterPro" id="IPR036719">
    <property type="entry name" value="Neuro-gated_channel_TM_sf"/>
</dbReference>
<dbReference type="Pfam" id="PF00057">
    <property type="entry name" value="Ldl_recept_a"/>
    <property type="match status" value="1"/>
</dbReference>
<dbReference type="InterPro" id="IPR036734">
    <property type="entry name" value="Neur_chan_lig-bd_sf"/>
</dbReference>
<dbReference type="InterPro" id="IPR018000">
    <property type="entry name" value="Neurotransmitter_ion_chnl_CS"/>
</dbReference>
<dbReference type="Gene3D" id="4.10.400.10">
    <property type="entry name" value="Low-density Lipoprotein Receptor"/>
    <property type="match status" value="1"/>
</dbReference>
<dbReference type="InterPro" id="IPR036055">
    <property type="entry name" value="LDL_receptor-like_sf"/>
</dbReference>
<name>A0A423TQK0_PENVA</name>
<dbReference type="GO" id="GO:0005230">
    <property type="term" value="F:extracellular ligand-gated monoatomic ion channel activity"/>
    <property type="evidence" value="ECO:0007669"/>
    <property type="project" value="InterPro"/>
</dbReference>
<dbReference type="OrthoDB" id="6365990at2759"/>
<keyword evidence="5 6" id="KW-1015">Disulfide bond</keyword>
<protein>
    <submittedName>
        <fullName evidence="9">Putative glycine receptor subunit alpha-3</fullName>
    </submittedName>
</protein>
<evidence type="ECO:0000256" key="3">
    <source>
        <dbReference type="ARBA" id="ARBA00022989"/>
    </source>
</evidence>
<dbReference type="InterPro" id="IPR013320">
    <property type="entry name" value="ConA-like_dom_sf"/>
</dbReference>
<feature type="disulfide bond" evidence="6">
    <location>
        <begin position="469"/>
        <end position="481"/>
    </location>
</feature>
<feature type="disulfide bond" evidence="6">
    <location>
        <begin position="488"/>
        <end position="503"/>
    </location>
</feature>
<dbReference type="PROSITE" id="PS50068">
    <property type="entry name" value="LDLRA_2"/>
    <property type="match status" value="1"/>
</dbReference>
<evidence type="ECO:0000313" key="9">
    <source>
        <dbReference type="EMBL" id="ROT78703.1"/>
    </source>
</evidence>
<evidence type="ECO:0000259" key="8">
    <source>
        <dbReference type="SMART" id="SM00159"/>
    </source>
</evidence>
<evidence type="ECO:0000256" key="5">
    <source>
        <dbReference type="ARBA" id="ARBA00023157"/>
    </source>
</evidence>
<evidence type="ECO:0000256" key="2">
    <source>
        <dbReference type="ARBA" id="ARBA00022692"/>
    </source>
</evidence>
<feature type="transmembrane region" description="Helical" evidence="7">
    <location>
        <begin position="705"/>
        <end position="727"/>
    </location>
</feature>
<dbReference type="PANTHER" id="PTHR18945">
    <property type="entry name" value="NEUROTRANSMITTER GATED ION CHANNEL"/>
    <property type="match status" value="1"/>
</dbReference>
<evidence type="ECO:0000256" key="4">
    <source>
        <dbReference type="ARBA" id="ARBA00023136"/>
    </source>
</evidence>
<accession>A0A423TQK0</accession>
<dbReference type="SMART" id="SM00159">
    <property type="entry name" value="PTX"/>
    <property type="match status" value="1"/>
</dbReference>
<reference evidence="9 10" key="2">
    <citation type="submission" date="2019-01" db="EMBL/GenBank/DDBJ databases">
        <title>The decoding of complex shrimp genome reveals the adaptation for benthos swimmer, frequently molting mechanism and breeding impact on genome.</title>
        <authorList>
            <person name="Sun Y."/>
            <person name="Gao Y."/>
            <person name="Yu Y."/>
        </authorList>
    </citation>
    <scope>NUCLEOTIDE SEQUENCE [LARGE SCALE GENOMIC DNA]</scope>
    <source>
        <tissue evidence="9">Muscle</tissue>
    </source>
</reference>
<keyword evidence="3 7" id="KW-1133">Transmembrane helix</keyword>
<dbReference type="Proteomes" id="UP000283509">
    <property type="component" value="Unassembled WGS sequence"/>
</dbReference>
<evidence type="ECO:0000256" key="1">
    <source>
        <dbReference type="ARBA" id="ARBA00004141"/>
    </source>
</evidence>
<dbReference type="Gene3D" id="2.60.120.200">
    <property type="match status" value="1"/>
</dbReference>
<keyword evidence="10" id="KW-1185">Reference proteome</keyword>
<dbReference type="InterPro" id="IPR001759">
    <property type="entry name" value="PTX_dom"/>
</dbReference>
<dbReference type="InterPro" id="IPR006201">
    <property type="entry name" value="Neur_channel"/>
</dbReference>
<dbReference type="PRINTS" id="PR00895">
    <property type="entry name" value="PENTAXIN"/>
</dbReference>
<dbReference type="Gene3D" id="2.70.170.10">
    <property type="entry name" value="Neurotransmitter-gated ion-channel ligand-binding domain"/>
    <property type="match status" value="1"/>
</dbReference>
<feature type="transmembrane region" description="Helical" evidence="7">
    <location>
        <begin position="739"/>
        <end position="757"/>
    </location>
</feature>
<dbReference type="GO" id="GO:0004888">
    <property type="term" value="F:transmembrane signaling receptor activity"/>
    <property type="evidence" value="ECO:0007669"/>
    <property type="project" value="InterPro"/>
</dbReference>
<dbReference type="SMART" id="SM00192">
    <property type="entry name" value="LDLa"/>
    <property type="match status" value="1"/>
</dbReference>
<dbReference type="SUPFAM" id="SSF49899">
    <property type="entry name" value="Concanavalin A-like lectins/glucanases"/>
    <property type="match status" value="1"/>
</dbReference>
<feature type="transmembrane region" description="Helical" evidence="7">
    <location>
        <begin position="822"/>
        <end position="841"/>
    </location>
</feature>
<evidence type="ECO:0000256" key="6">
    <source>
        <dbReference type="PROSITE-ProRule" id="PRU00124"/>
    </source>
</evidence>
<reference evidence="9 10" key="1">
    <citation type="submission" date="2018-04" db="EMBL/GenBank/DDBJ databases">
        <authorList>
            <person name="Zhang X."/>
            <person name="Yuan J."/>
            <person name="Li F."/>
            <person name="Xiang J."/>
        </authorList>
    </citation>
    <scope>NUCLEOTIDE SEQUENCE [LARGE SCALE GENOMIC DNA]</scope>
    <source>
        <tissue evidence="9">Muscle</tissue>
    </source>
</reference>
<dbReference type="InterPro" id="IPR002172">
    <property type="entry name" value="LDrepeatLR_classA_rpt"/>
</dbReference>
<dbReference type="AlphaFoldDB" id="A0A423TQK0"/>
<dbReference type="GO" id="GO:0016020">
    <property type="term" value="C:membrane"/>
    <property type="evidence" value="ECO:0007669"/>
    <property type="project" value="UniProtKB-SubCell"/>
</dbReference>
<proteinExistence type="predicted"/>
<dbReference type="EMBL" id="QCYY01001345">
    <property type="protein sequence ID" value="ROT78703.1"/>
    <property type="molecule type" value="Genomic_DNA"/>
</dbReference>
<feature type="transmembrane region" description="Helical" evidence="7">
    <location>
        <begin position="769"/>
        <end position="787"/>
    </location>
</feature>
<comment type="subcellular location">
    <subcellularLocation>
        <location evidence="1">Membrane</location>
        <topology evidence="1">Multi-pass membrane protein</topology>
    </subcellularLocation>
</comment>
<feature type="domain" description="Pentraxin (PTX)" evidence="8">
    <location>
        <begin position="40"/>
        <end position="246"/>
    </location>
</feature>
<keyword evidence="9" id="KW-0675">Receptor</keyword>
<evidence type="ECO:0000313" key="10">
    <source>
        <dbReference type="Proteomes" id="UP000283509"/>
    </source>
</evidence>
<evidence type="ECO:0000256" key="7">
    <source>
        <dbReference type="SAM" id="Phobius"/>
    </source>
</evidence>
<comment type="caution">
    <text evidence="9">The sequence shown here is derived from an EMBL/GenBank/DDBJ whole genome shotgun (WGS) entry which is preliminary data.</text>
</comment>
<gene>
    <name evidence="9" type="ORF">C7M84_002577</name>
</gene>
<dbReference type="SUPFAM" id="SSF63712">
    <property type="entry name" value="Nicotinic receptor ligand binding domain-like"/>
    <property type="match status" value="1"/>
</dbReference>
<dbReference type="SUPFAM" id="SSF90112">
    <property type="entry name" value="Neurotransmitter-gated ion-channel transmembrane pore"/>
    <property type="match status" value="1"/>
</dbReference>
<dbReference type="Gene3D" id="1.20.58.390">
    <property type="entry name" value="Neurotransmitter-gated ion-channel transmembrane domain"/>
    <property type="match status" value="1"/>
</dbReference>
<dbReference type="Pfam" id="PF00354">
    <property type="entry name" value="Pentaxin"/>
    <property type="match status" value="1"/>
</dbReference>
<sequence length="848" mass="94703">MYYIIKLFHCSLLDATDGNATSLPDGLSSPPGVVKVYSLQPEGMAENITSLEAFPLNEALGMKETDTISNLSICTWFSLRLRTSQPTLFSYACSRLETNCFVLCLCDDGISVVLVAVGTGRIDKAVPVRIEPLQWYHMCLVLEEQGEKTGQIKLFFNGVERHRFSAVRALPFNGSLFLGQEQDAFRGGFVEEQAFVGRLAGLTISTEALTSEQVKRLASCSERLSDAGNVQLMEHGNVSKSHLDVCSEVSESQLLLIPILVENDAESASFCRMLRMNPALPKSEAENARFTKVLLANKLPCRDTKYMTNAMAWLNNEELPGNLSQEELEFLKNHYKTTSESKGMRLIDNGLWMRGSAVAACPLCTGKPEATIFMLGLCEGEAGQPQEYMTFYPRLGASGSLLLVSSMGITIEKLDEWTMRHEPSGVAMATTSLRRSPFGSMLWSVKDTLDFCSSARKANESVVITLSNCTMDEFTCGDGLCIPFRDRCSNTYECSDMTDEENCQKNYSSLMPPPQRPFLLNITVSLTKVASVDIVSQNLEVRLEWHLEWYDERRQYHNLADDPMRNVFNQLEGLWIPALVIDNEESLHGRDTPLTYVTVVKQGTPIRAGNDYLYSGKDNRLKHSIKSSYYITCNFNLQNYPFDRQTCTITFNISNLAGYPVKLQGSLKDQGSGRGLTEYVLSNTSLALGSKGGVVFVRLQRKPTYHLVSTYIPVLLLDVIGYGTLFISADDFQDRGTMSLTTLLVLVSLYSDTATSLPKTSYLKLIDFWFIFSISFLSAIIAFHLATNRAAASPKAKAVVPLGVPPVPVTLKWWSTERVFKMAQFVYALAFLLFQILYWSYTLQLPYH</sequence>
<dbReference type="Pfam" id="PF02931">
    <property type="entry name" value="Neur_chan_LBD"/>
    <property type="match status" value="1"/>
</dbReference>
<dbReference type="CDD" id="cd00112">
    <property type="entry name" value="LDLa"/>
    <property type="match status" value="1"/>
</dbReference>
<organism evidence="9 10">
    <name type="scientific">Penaeus vannamei</name>
    <name type="common">Whiteleg shrimp</name>
    <name type="synonym">Litopenaeus vannamei</name>
    <dbReference type="NCBI Taxonomy" id="6689"/>
    <lineage>
        <taxon>Eukaryota</taxon>
        <taxon>Metazoa</taxon>
        <taxon>Ecdysozoa</taxon>
        <taxon>Arthropoda</taxon>
        <taxon>Crustacea</taxon>
        <taxon>Multicrustacea</taxon>
        <taxon>Malacostraca</taxon>
        <taxon>Eumalacostraca</taxon>
        <taxon>Eucarida</taxon>
        <taxon>Decapoda</taxon>
        <taxon>Dendrobranchiata</taxon>
        <taxon>Penaeoidea</taxon>
        <taxon>Penaeidae</taxon>
        <taxon>Penaeus</taxon>
    </lineage>
</organism>